<proteinExistence type="predicted"/>
<keyword evidence="1" id="KW-0560">Oxidoreductase</keyword>
<evidence type="ECO:0000256" key="1">
    <source>
        <dbReference type="ARBA" id="ARBA00023002"/>
    </source>
</evidence>
<name>A0ABN2MV69_9PSEU</name>
<accession>A0ABN2MV69</accession>
<keyword evidence="2" id="KW-0503">Monooxygenase</keyword>
<gene>
    <name evidence="4" type="ORF">GCM10009836_16890</name>
</gene>
<comment type="caution">
    <text evidence="4">The sequence shown here is derived from an EMBL/GenBank/DDBJ whole genome shotgun (WGS) entry which is preliminary data.</text>
</comment>
<evidence type="ECO:0000256" key="2">
    <source>
        <dbReference type="ARBA" id="ARBA00023033"/>
    </source>
</evidence>
<dbReference type="InterPro" id="IPR050766">
    <property type="entry name" value="Bact_Lucif_Oxidored"/>
</dbReference>
<evidence type="ECO:0000313" key="4">
    <source>
        <dbReference type="EMBL" id="GAA1838521.1"/>
    </source>
</evidence>
<dbReference type="InterPro" id="IPR036661">
    <property type="entry name" value="Luciferase-like_sf"/>
</dbReference>
<feature type="domain" description="Luciferase-like" evidence="3">
    <location>
        <begin position="14"/>
        <end position="323"/>
    </location>
</feature>
<dbReference type="InterPro" id="IPR011251">
    <property type="entry name" value="Luciferase-like_dom"/>
</dbReference>
<dbReference type="EMBL" id="BAAAQK010000004">
    <property type="protein sequence ID" value="GAA1838521.1"/>
    <property type="molecule type" value="Genomic_DNA"/>
</dbReference>
<dbReference type="SUPFAM" id="SSF51679">
    <property type="entry name" value="Bacterial luciferase-like"/>
    <property type="match status" value="1"/>
</dbReference>
<sequence length="433" mass="47712">MDFGLTFAFQLPRPWHERSEADLFAASLAQVRLAEELGFGYAWALEHHFLEEYSHSSAPEIFLAAASQLTERIRLGHGIALLPPAYNAPARVAERMSALDLVSGGRLEFGFGDSKSRMELEGFGIAAAERREMTVEAAEQIADMMVLEPYPGYAGRFFSMPARNVVPKPLQKPHPLLWMACSDDESVRAAARLGVGALIHTFFDADEAEKVTRDYYDTFRNECVPVGHVVNPAVATMEPFYCHGSAEVAHERGRAAHGFFTYVARHYYAFGRHRPGFTDLAANHRKVEEMVGGTIPVRGGHSIGTPEAVAERLRGLEAAGVDQTILLHQVGDLGHDEVSDSLRLFAAEVLPGFATREERLRGKRESLAPYVRAAFERKKTVLAPARAEVAVCDAYGLSRPDVEMAMLESLPPSTQEIILDLQKLKAAALQLDP</sequence>
<keyword evidence="5" id="KW-1185">Reference proteome</keyword>
<organism evidence="4 5">
    <name type="scientific">Pseudonocardia ailaonensis</name>
    <dbReference type="NCBI Taxonomy" id="367279"/>
    <lineage>
        <taxon>Bacteria</taxon>
        <taxon>Bacillati</taxon>
        <taxon>Actinomycetota</taxon>
        <taxon>Actinomycetes</taxon>
        <taxon>Pseudonocardiales</taxon>
        <taxon>Pseudonocardiaceae</taxon>
        <taxon>Pseudonocardia</taxon>
    </lineage>
</organism>
<evidence type="ECO:0000259" key="3">
    <source>
        <dbReference type="Pfam" id="PF00296"/>
    </source>
</evidence>
<dbReference type="Gene3D" id="3.20.20.30">
    <property type="entry name" value="Luciferase-like domain"/>
    <property type="match status" value="1"/>
</dbReference>
<evidence type="ECO:0000313" key="5">
    <source>
        <dbReference type="Proteomes" id="UP001500449"/>
    </source>
</evidence>
<dbReference type="Pfam" id="PF00296">
    <property type="entry name" value="Bac_luciferase"/>
    <property type="match status" value="1"/>
</dbReference>
<dbReference type="PANTHER" id="PTHR30137:SF8">
    <property type="entry name" value="BLR5498 PROTEIN"/>
    <property type="match status" value="1"/>
</dbReference>
<reference evidence="4 5" key="1">
    <citation type="journal article" date="2019" name="Int. J. Syst. Evol. Microbiol.">
        <title>The Global Catalogue of Microorganisms (GCM) 10K type strain sequencing project: providing services to taxonomists for standard genome sequencing and annotation.</title>
        <authorList>
            <consortium name="The Broad Institute Genomics Platform"/>
            <consortium name="The Broad Institute Genome Sequencing Center for Infectious Disease"/>
            <person name="Wu L."/>
            <person name="Ma J."/>
        </authorList>
    </citation>
    <scope>NUCLEOTIDE SEQUENCE [LARGE SCALE GENOMIC DNA]</scope>
    <source>
        <strain evidence="4 5">JCM 16009</strain>
    </source>
</reference>
<protein>
    <submittedName>
        <fullName evidence="4">LLM class flavin-dependent oxidoreductase</fullName>
    </submittedName>
</protein>
<dbReference type="PANTHER" id="PTHR30137">
    <property type="entry name" value="LUCIFERASE-LIKE MONOOXYGENASE"/>
    <property type="match status" value="1"/>
</dbReference>
<dbReference type="Proteomes" id="UP001500449">
    <property type="component" value="Unassembled WGS sequence"/>
</dbReference>
<dbReference type="RefSeq" id="WP_344414192.1">
    <property type="nucleotide sequence ID" value="NZ_BAAAQK010000004.1"/>
</dbReference>